<reference evidence="2 3" key="1">
    <citation type="journal article" date="2015" name="Genome Biol. Evol.">
        <title>Comparative Genomics of a Bacterivorous Green Alga Reveals Evolutionary Causalities and Consequences of Phago-Mixotrophic Mode of Nutrition.</title>
        <authorList>
            <person name="Burns J.A."/>
            <person name="Paasch A."/>
            <person name="Narechania A."/>
            <person name="Kim E."/>
        </authorList>
    </citation>
    <scope>NUCLEOTIDE SEQUENCE [LARGE SCALE GENOMIC DNA]</scope>
    <source>
        <strain evidence="2 3">PLY_AMNH</strain>
    </source>
</reference>
<gene>
    <name evidence="2" type="ORF">CYMTET_36507</name>
</gene>
<dbReference type="Proteomes" id="UP001190700">
    <property type="component" value="Unassembled WGS sequence"/>
</dbReference>
<feature type="compositionally biased region" description="Pro residues" evidence="1">
    <location>
        <begin position="96"/>
        <end position="111"/>
    </location>
</feature>
<feature type="region of interest" description="Disordered" evidence="1">
    <location>
        <begin position="89"/>
        <end position="128"/>
    </location>
</feature>
<organism evidence="2 3">
    <name type="scientific">Cymbomonas tetramitiformis</name>
    <dbReference type="NCBI Taxonomy" id="36881"/>
    <lineage>
        <taxon>Eukaryota</taxon>
        <taxon>Viridiplantae</taxon>
        <taxon>Chlorophyta</taxon>
        <taxon>Pyramimonadophyceae</taxon>
        <taxon>Pyramimonadales</taxon>
        <taxon>Pyramimonadaceae</taxon>
        <taxon>Cymbomonas</taxon>
    </lineage>
</organism>
<dbReference type="EMBL" id="LGRX02023819">
    <property type="protein sequence ID" value="KAK3254274.1"/>
    <property type="molecule type" value="Genomic_DNA"/>
</dbReference>
<proteinExistence type="predicted"/>
<name>A0AAE0F7C9_9CHLO</name>
<evidence type="ECO:0000313" key="2">
    <source>
        <dbReference type="EMBL" id="KAK3254274.1"/>
    </source>
</evidence>
<feature type="region of interest" description="Disordered" evidence="1">
    <location>
        <begin position="1"/>
        <end position="76"/>
    </location>
</feature>
<evidence type="ECO:0000256" key="1">
    <source>
        <dbReference type="SAM" id="MobiDB-lite"/>
    </source>
</evidence>
<accession>A0AAE0F7C9</accession>
<feature type="compositionally biased region" description="Acidic residues" evidence="1">
    <location>
        <begin position="18"/>
        <end position="40"/>
    </location>
</feature>
<evidence type="ECO:0000313" key="3">
    <source>
        <dbReference type="Proteomes" id="UP001190700"/>
    </source>
</evidence>
<protein>
    <submittedName>
        <fullName evidence="2">Uncharacterized protein</fullName>
    </submittedName>
</protein>
<keyword evidence="3" id="KW-1185">Reference proteome</keyword>
<sequence length="128" mass="13225">MAMHDFVPVAGNFVTGDTDSDTDSDSDADSDSDTDSDTDDAGFGSDYDDTGSSRSPTAATDYPTISPMTISPTAAPSMESFRFTNYPSASLSLRPITPPRGPPPPSPPPLAPSHTSPDSPLSILNGLS</sequence>
<comment type="caution">
    <text evidence="2">The sequence shown here is derived from an EMBL/GenBank/DDBJ whole genome shotgun (WGS) entry which is preliminary data.</text>
</comment>
<dbReference type="AlphaFoldDB" id="A0AAE0F7C9"/>